<dbReference type="Gene3D" id="1.10.472.10">
    <property type="entry name" value="Cyclin-like"/>
    <property type="match status" value="1"/>
</dbReference>
<dbReference type="GO" id="GO:0005634">
    <property type="term" value="C:nucleus"/>
    <property type="evidence" value="ECO:0007669"/>
    <property type="project" value="TreeGrafter"/>
</dbReference>
<dbReference type="GO" id="GO:0000307">
    <property type="term" value="C:cyclin-dependent protein kinase holoenzyme complex"/>
    <property type="evidence" value="ECO:0007669"/>
    <property type="project" value="TreeGrafter"/>
</dbReference>
<accession>A0A4P6XT33</accession>
<dbReference type="CDD" id="cd20558">
    <property type="entry name" value="CYCLIN_ScPCL7-like"/>
    <property type="match status" value="1"/>
</dbReference>
<gene>
    <name evidence="1" type="primary">MPUL0D06430</name>
    <name evidence="1" type="ORF">METSCH_D06430</name>
</gene>
<evidence type="ECO:0000313" key="2">
    <source>
        <dbReference type="Proteomes" id="UP000292447"/>
    </source>
</evidence>
<sequence length="376" mass="42419">MTAAYTNKYVSDIPLKRPQETFTDDPGSLDEVCLKDLVFDLANDVKDVNKLHSFHAVAIFQSLLEDLIHLGENRDAFVRFRRQQLELYSLDIDDLQAEARQPKHDGSPPELHELSCDGPLPVLDQRDVQITDIPGILSILPDTPEQNLDTAATEPNRALMSQENASVQSLVTQSTDTENENENGVGKGLKLILTELLVQTTSLDIPLDPITCHNIARLRREVLFHMQPKVQTQAEHLLRCFSLAKAPPISIAQFLVRIKTYSPSISVSVYIHSAYMIYKLCVLLDVVTLTPLNVYRFILALLRCLTKKLEDVHQKQKSFATVGGVAPKDLGKIEVSFLYLLNFKLVVSEHILDRFLTKDFVALRAFCDDLDREEVD</sequence>
<evidence type="ECO:0000313" key="1">
    <source>
        <dbReference type="EMBL" id="QBM89566.1"/>
    </source>
</evidence>
<protein>
    <submittedName>
        <fullName evidence="1">Cyclin</fullName>
    </submittedName>
</protein>
<dbReference type="PANTHER" id="PTHR15615">
    <property type="match status" value="1"/>
</dbReference>
<name>A0A4P6XT33_9ASCO</name>
<dbReference type="AlphaFoldDB" id="A0A4P6XT33"/>
<dbReference type="STRING" id="2163413.A0A4P6XT33"/>
<dbReference type="InterPro" id="IPR013922">
    <property type="entry name" value="Cyclin_PHO80-like"/>
</dbReference>
<dbReference type="PANTHER" id="PTHR15615:SF108">
    <property type="entry name" value="PROTEIN CNPPD1"/>
    <property type="match status" value="1"/>
</dbReference>
<dbReference type="Proteomes" id="UP000292447">
    <property type="component" value="Chromosome IV"/>
</dbReference>
<dbReference type="Pfam" id="PF08613">
    <property type="entry name" value="Cyclin"/>
    <property type="match status" value="1"/>
</dbReference>
<dbReference type="GO" id="GO:0019901">
    <property type="term" value="F:protein kinase binding"/>
    <property type="evidence" value="ECO:0007669"/>
    <property type="project" value="InterPro"/>
</dbReference>
<dbReference type="EMBL" id="CP034459">
    <property type="protein sequence ID" value="QBM89566.1"/>
    <property type="molecule type" value="Genomic_DNA"/>
</dbReference>
<keyword evidence="2" id="KW-1185">Reference proteome</keyword>
<organism evidence="1 2">
    <name type="scientific">Metschnikowia aff. pulcherrima</name>
    <dbReference type="NCBI Taxonomy" id="2163413"/>
    <lineage>
        <taxon>Eukaryota</taxon>
        <taxon>Fungi</taxon>
        <taxon>Dikarya</taxon>
        <taxon>Ascomycota</taxon>
        <taxon>Saccharomycotina</taxon>
        <taxon>Pichiomycetes</taxon>
        <taxon>Metschnikowiaceae</taxon>
        <taxon>Metschnikowia</taxon>
    </lineage>
</organism>
<dbReference type="GO" id="GO:0016538">
    <property type="term" value="F:cyclin-dependent protein serine/threonine kinase regulator activity"/>
    <property type="evidence" value="ECO:0007669"/>
    <property type="project" value="TreeGrafter"/>
</dbReference>
<proteinExistence type="predicted"/>
<reference evidence="2" key="1">
    <citation type="submission" date="2019-03" db="EMBL/GenBank/DDBJ databases">
        <title>Snf2 controls pulcherriminic acid biosynthesis and connects pigmentation and antifungal activity of the yeast Metschnikowia pulcherrima.</title>
        <authorList>
            <person name="Gore-Lloyd D."/>
            <person name="Sumann I."/>
            <person name="Brachmann A.O."/>
            <person name="Schneeberger K."/>
            <person name="Ortiz-Merino R.A."/>
            <person name="Moreno-Beltran M."/>
            <person name="Schlaefli M."/>
            <person name="Kirner P."/>
            <person name="Santos Kron A."/>
            <person name="Wolfe K.H."/>
            <person name="Piel J."/>
            <person name="Ahrens C.H."/>
            <person name="Henk D."/>
            <person name="Freimoser F.M."/>
        </authorList>
    </citation>
    <scope>NUCLEOTIDE SEQUENCE [LARGE SCALE GENOMIC DNA]</scope>
    <source>
        <strain evidence="2">APC 1.2</strain>
    </source>
</reference>